<sequence length="81" mass="10059">MWDYDEEIIERVKKENMEFCHLWKEHQDLERKLDMLSKLRFPTPEEELEKKRLQKVKLRGKDRMVEILKRCKEEMQIPAGK</sequence>
<dbReference type="InterPro" id="IPR038444">
    <property type="entry name" value="DUF465_sf"/>
</dbReference>
<proteinExistence type="predicted"/>
<dbReference type="EMBL" id="JACPRF010000078">
    <property type="protein sequence ID" value="MBI2875760.1"/>
    <property type="molecule type" value="Genomic_DNA"/>
</dbReference>
<gene>
    <name evidence="1" type="ORF">HYY20_02640</name>
</gene>
<reference evidence="1" key="1">
    <citation type="submission" date="2020-07" db="EMBL/GenBank/DDBJ databases">
        <title>Huge and variable diversity of episymbiotic CPR bacteria and DPANN archaea in groundwater ecosystems.</title>
        <authorList>
            <person name="He C.Y."/>
            <person name="Keren R."/>
            <person name="Whittaker M."/>
            <person name="Farag I.F."/>
            <person name="Doudna J."/>
            <person name="Cate J.H.D."/>
            <person name="Banfield J.F."/>
        </authorList>
    </citation>
    <scope>NUCLEOTIDE SEQUENCE</scope>
    <source>
        <strain evidence="1">NC_groundwater_672_Ag_B-0.1um_62_36</strain>
    </source>
</reference>
<dbReference type="Gene3D" id="6.10.280.50">
    <property type="match status" value="1"/>
</dbReference>
<accession>A0A932FUM2</accession>
<evidence type="ECO:0000313" key="2">
    <source>
        <dbReference type="Proteomes" id="UP000769766"/>
    </source>
</evidence>
<evidence type="ECO:0000313" key="1">
    <source>
        <dbReference type="EMBL" id="MBI2875760.1"/>
    </source>
</evidence>
<dbReference type="Proteomes" id="UP000769766">
    <property type="component" value="Unassembled WGS sequence"/>
</dbReference>
<protein>
    <submittedName>
        <fullName evidence="1">DUF465 domain-containing protein</fullName>
    </submittedName>
</protein>
<organism evidence="1 2">
    <name type="scientific">Tectimicrobiota bacterium</name>
    <dbReference type="NCBI Taxonomy" id="2528274"/>
    <lineage>
        <taxon>Bacteria</taxon>
        <taxon>Pseudomonadati</taxon>
        <taxon>Nitrospinota/Tectimicrobiota group</taxon>
        <taxon>Candidatus Tectimicrobiota</taxon>
    </lineage>
</organism>
<dbReference type="AlphaFoldDB" id="A0A932FUM2"/>
<comment type="caution">
    <text evidence="1">The sequence shown here is derived from an EMBL/GenBank/DDBJ whole genome shotgun (WGS) entry which is preliminary data.</text>
</comment>
<name>A0A932FUM2_UNCTE</name>